<dbReference type="RefSeq" id="WP_302880853.1">
    <property type="nucleotide sequence ID" value="NZ_JAUMKJ010000044.1"/>
</dbReference>
<protein>
    <submittedName>
        <fullName evidence="1">Uncharacterized protein</fullName>
    </submittedName>
</protein>
<comment type="caution">
    <text evidence="1">The sequence shown here is derived from an EMBL/GenBank/DDBJ whole genome shotgun (WGS) entry which is preliminary data.</text>
</comment>
<keyword evidence="2" id="KW-1185">Reference proteome</keyword>
<evidence type="ECO:0000313" key="1">
    <source>
        <dbReference type="EMBL" id="MDO3680634.1"/>
    </source>
</evidence>
<organism evidence="1 2">
    <name type="scientific">Paenibacillus ehimensis</name>
    <dbReference type="NCBI Taxonomy" id="79264"/>
    <lineage>
        <taxon>Bacteria</taxon>
        <taxon>Bacillati</taxon>
        <taxon>Bacillota</taxon>
        <taxon>Bacilli</taxon>
        <taxon>Bacillales</taxon>
        <taxon>Paenibacillaceae</taxon>
        <taxon>Paenibacillus</taxon>
    </lineage>
</organism>
<dbReference type="EMBL" id="JAUMKJ010000044">
    <property type="protein sequence ID" value="MDO3680634.1"/>
    <property type="molecule type" value="Genomic_DNA"/>
</dbReference>
<name>A0ABT8VI63_9BACL</name>
<dbReference type="Proteomes" id="UP001168883">
    <property type="component" value="Unassembled WGS sequence"/>
</dbReference>
<evidence type="ECO:0000313" key="2">
    <source>
        <dbReference type="Proteomes" id="UP001168883"/>
    </source>
</evidence>
<sequence length="188" mass="20093">MAGFEDLFRTLHSIPGAADNAVKKGVKKGAVIVMGRAKAKLGTYQGAYGSFKAWAKLDPETVRRKHLSKSGSGRITRGGKAYLKKHGSWGGGGNDDAPLVDTGHLRKAITTDHSALESRGIAYVGVSAGSDSRGKGSPSEYAAAHEFGYAAKKIPPRPFLRPALEESRQDIKEEVAKALVHELRRLGK</sequence>
<accession>A0ABT8VI63</accession>
<reference evidence="1" key="1">
    <citation type="submission" date="2023-07" db="EMBL/GenBank/DDBJ databases">
        <authorList>
            <person name="Aktuganov G."/>
            <person name="Boyko T."/>
            <person name="Delegan Y."/>
            <person name="Galimzianova N."/>
            <person name="Gilvanova E."/>
            <person name="Korobov V."/>
            <person name="Kuzmina L."/>
            <person name="Melentiev A."/>
            <person name="Milman P."/>
            <person name="Ryabova A."/>
            <person name="Stupak E."/>
            <person name="Yasakov T."/>
            <person name="Zharikova N."/>
            <person name="Zhurenko E."/>
        </authorList>
    </citation>
    <scope>NUCLEOTIDE SEQUENCE</scope>
    <source>
        <strain evidence="1">IB-739</strain>
    </source>
</reference>
<gene>
    <name evidence="1" type="ORF">Q3C12_26845</name>
</gene>
<proteinExistence type="predicted"/>